<evidence type="ECO:0000313" key="2">
    <source>
        <dbReference type="Proteomes" id="UP000654345"/>
    </source>
</evidence>
<accession>A0ABQ3UFY6</accession>
<name>A0ABQ3UFY6_9CHLR</name>
<protein>
    <submittedName>
        <fullName evidence="1">Uncharacterized protein</fullName>
    </submittedName>
</protein>
<organism evidence="1 2">
    <name type="scientific">Ktedonobacter robiniae</name>
    <dbReference type="NCBI Taxonomy" id="2778365"/>
    <lineage>
        <taxon>Bacteria</taxon>
        <taxon>Bacillati</taxon>
        <taxon>Chloroflexota</taxon>
        <taxon>Ktedonobacteria</taxon>
        <taxon>Ktedonobacterales</taxon>
        <taxon>Ktedonobacteraceae</taxon>
        <taxon>Ktedonobacter</taxon>
    </lineage>
</organism>
<dbReference type="Proteomes" id="UP000654345">
    <property type="component" value="Unassembled WGS sequence"/>
</dbReference>
<proteinExistence type="predicted"/>
<gene>
    <name evidence="1" type="ORF">KSB_01010</name>
</gene>
<comment type="caution">
    <text evidence="1">The sequence shown here is derived from an EMBL/GenBank/DDBJ whole genome shotgun (WGS) entry which is preliminary data.</text>
</comment>
<keyword evidence="2" id="KW-1185">Reference proteome</keyword>
<sequence length="122" mass="13222">MTFPSFSQPLSSHEATFAVQASPSSLATVMSSTVCTQLANATIDQGESQPRKTQITLHLASDISIGLTPANAHILDQSLQSAIGQLEVFTSAYSEFLEFRFNRLSSTGEEYPTRLLLHGVVF</sequence>
<dbReference type="EMBL" id="BNJG01000001">
    <property type="protein sequence ID" value="GHO51626.1"/>
    <property type="molecule type" value="Genomic_DNA"/>
</dbReference>
<reference evidence="1 2" key="1">
    <citation type="journal article" date="2021" name="Int. J. Syst. Evol. Microbiol.">
        <title>Reticulibacter mediterranei gen. nov., sp. nov., within the new family Reticulibacteraceae fam. nov., and Ktedonospora formicarum gen. nov., sp. nov., Ktedonobacter robiniae sp. nov., Dictyobacter formicarum sp. nov. and Dictyobacter arantiisoli sp. nov., belonging to the class Ktedonobacteria.</title>
        <authorList>
            <person name="Yabe S."/>
            <person name="Zheng Y."/>
            <person name="Wang C.M."/>
            <person name="Sakai Y."/>
            <person name="Abe K."/>
            <person name="Yokota A."/>
            <person name="Donadio S."/>
            <person name="Cavaletti L."/>
            <person name="Monciardini P."/>
        </authorList>
    </citation>
    <scope>NUCLEOTIDE SEQUENCE [LARGE SCALE GENOMIC DNA]</scope>
    <source>
        <strain evidence="1 2">SOSP1-30</strain>
    </source>
</reference>
<evidence type="ECO:0000313" key="1">
    <source>
        <dbReference type="EMBL" id="GHO51626.1"/>
    </source>
</evidence>